<dbReference type="VEuPathDB" id="TriTrypDB:BSAL_40155"/>
<dbReference type="Proteomes" id="UP000051952">
    <property type="component" value="Unassembled WGS sequence"/>
</dbReference>
<dbReference type="AlphaFoldDB" id="A0A0S4JNA2"/>
<accession>A0A0S4JNA2</accession>
<evidence type="ECO:0000313" key="2">
    <source>
        <dbReference type="Proteomes" id="UP000051952"/>
    </source>
</evidence>
<name>A0A0S4JNA2_BODSA</name>
<gene>
    <name evidence="1" type="ORF">BSAL_40155</name>
</gene>
<proteinExistence type="predicted"/>
<sequence length="304" mass="33735">MYHLAGGLPWLLRAANQSEASLACGSSDAFLHCFAKYQETAKAHYAIEAPWIPNAYACLLASSTKAKVRQRDHIPLDPAWGRLPTRTYDVAAVQSIGLCLDKETRFVLPPITFDDAAVEAAQFAPPILPSQLHPFLRADIVKQFAGYSVADRRRLFETSFLYAVYALYLLAYWKKKFAWVPLGKVLEGAMCKEQCRVIDDYEVNLSDGVREGQSTYEDAVVENAVTHQGSSNAQHDAYIWCRAKKNVEAAFAVPLQLRHGLDTKEATFAQQTPFILSVNTKARKPFAKAVVMVDAGAMSSVAWL</sequence>
<dbReference type="EMBL" id="CYKH01002102">
    <property type="protein sequence ID" value="CUG92978.1"/>
    <property type="molecule type" value="Genomic_DNA"/>
</dbReference>
<keyword evidence="2" id="KW-1185">Reference proteome</keyword>
<reference evidence="2" key="1">
    <citation type="submission" date="2015-09" db="EMBL/GenBank/DDBJ databases">
        <authorList>
            <consortium name="Pathogen Informatics"/>
        </authorList>
    </citation>
    <scope>NUCLEOTIDE SEQUENCE [LARGE SCALE GENOMIC DNA]</scope>
    <source>
        <strain evidence="2">Lake Konstanz</strain>
    </source>
</reference>
<evidence type="ECO:0000313" key="1">
    <source>
        <dbReference type="EMBL" id="CUG92978.1"/>
    </source>
</evidence>
<protein>
    <submittedName>
        <fullName evidence="1">Bodo-specific multi-copy gene family, putative</fullName>
    </submittedName>
</protein>
<organism evidence="1 2">
    <name type="scientific">Bodo saltans</name>
    <name type="common">Flagellated protozoan</name>
    <dbReference type="NCBI Taxonomy" id="75058"/>
    <lineage>
        <taxon>Eukaryota</taxon>
        <taxon>Discoba</taxon>
        <taxon>Euglenozoa</taxon>
        <taxon>Kinetoplastea</taxon>
        <taxon>Metakinetoplastina</taxon>
        <taxon>Eubodonida</taxon>
        <taxon>Bodonidae</taxon>
        <taxon>Bodo</taxon>
    </lineage>
</organism>